<feature type="compositionally biased region" description="Low complexity" evidence="4">
    <location>
        <begin position="1130"/>
        <end position="1147"/>
    </location>
</feature>
<comment type="similarity">
    <text evidence="1 3">Belongs to the SCC3 family.</text>
</comment>
<feature type="compositionally biased region" description="Polar residues" evidence="4">
    <location>
        <begin position="1200"/>
        <end position="1216"/>
    </location>
</feature>
<dbReference type="Pfam" id="PF24571">
    <property type="entry name" value="HEAT_SCC3-SA"/>
    <property type="match status" value="1"/>
</dbReference>
<feature type="region of interest" description="Disordered" evidence="4">
    <location>
        <begin position="1126"/>
        <end position="1249"/>
    </location>
</feature>
<proteinExistence type="inferred from homology"/>
<evidence type="ECO:0000256" key="2">
    <source>
        <dbReference type="ARBA" id="ARBA00023242"/>
    </source>
</evidence>
<feature type="compositionally biased region" description="Low complexity" evidence="4">
    <location>
        <begin position="64"/>
        <end position="74"/>
    </location>
</feature>
<evidence type="ECO:0000313" key="7">
    <source>
        <dbReference type="RefSeq" id="XP_072852621.1"/>
    </source>
</evidence>
<evidence type="ECO:0000256" key="1">
    <source>
        <dbReference type="ARBA" id="ARBA00005486"/>
    </source>
</evidence>
<feature type="region of interest" description="Disordered" evidence="4">
    <location>
        <begin position="1061"/>
        <end position="1110"/>
    </location>
</feature>
<keyword evidence="2 3" id="KW-0539">Nucleus</keyword>
<feature type="compositionally biased region" description="Basic residues" evidence="4">
    <location>
        <begin position="1078"/>
        <end position="1088"/>
    </location>
</feature>
<accession>A0ABM5G4Q1</accession>
<evidence type="ECO:0000256" key="4">
    <source>
        <dbReference type="SAM" id="MobiDB-lite"/>
    </source>
</evidence>
<dbReference type="InterPro" id="IPR016024">
    <property type="entry name" value="ARM-type_fold"/>
</dbReference>
<dbReference type="PANTHER" id="PTHR11199">
    <property type="entry name" value="STROMAL ANTIGEN"/>
    <property type="match status" value="1"/>
</dbReference>
<evidence type="ECO:0000256" key="3">
    <source>
        <dbReference type="RuleBase" id="RU369063"/>
    </source>
</evidence>
<dbReference type="GeneID" id="110086247"/>
<feature type="compositionally biased region" description="Low complexity" evidence="4">
    <location>
        <begin position="37"/>
        <end position="54"/>
    </location>
</feature>
<dbReference type="PROSITE" id="PS51425">
    <property type="entry name" value="SCD"/>
    <property type="match status" value="1"/>
</dbReference>
<dbReference type="Gene3D" id="1.25.10.10">
    <property type="entry name" value="Leucine-rich Repeat Variant"/>
    <property type="match status" value="1"/>
</dbReference>
<gene>
    <name evidence="7" type="primary">STAG3</name>
</gene>
<evidence type="ECO:0000259" key="5">
    <source>
        <dbReference type="PROSITE" id="PS51425"/>
    </source>
</evidence>
<keyword evidence="3" id="KW-0131">Cell cycle</keyword>
<dbReference type="Pfam" id="PF08514">
    <property type="entry name" value="STAG"/>
    <property type="match status" value="1"/>
</dbReference>
<dbReference type="Pfam" id="PF21581">
    <property type="entry name" value="SCD"/>
    <property type="match status" value="1"/>
</dbReference>
<protein>
    <recommendedName>
        <fullName evidence="3">Cohesin subunit SA</fullName>
    </recommendedName>
    <alternativeName>
        <fullName evidence="3">SCC3 homolog</fullName>
    </alternativeName>
    <alternativeName>
        <fullName evidence="3">Stromal antigen</fullName>
    </alternativeName>
</protein>
<feature type="compositionally biased region" description="Low complexity" evidence="4">
    <location>
        <begin position="87"/>
        <end position="97"/>
    </location>
</feature>
<dbReference type="InterPro" id="IPR056396">
    <property type="entry name" value="HEAT_SCC3-SA"/>
</dbReference>
<dbReference type="InterPro" id="IPR013721">
    <property type="entry name" value="STAG"/>
</dbReference>
<feature type="domain" description="SCD" evidence="5">
    <location>
        <begin position="315"/>
        <end position="400"/>
    </location>
</feature>
<dbReference type="InterPro" id="IPR011989">
    <property type="entry name" value="ARM-like"/>
</dbReference>
<reference evidence="7" key="1">
    <citation type="submission" date="2025-08" db="UniProtKB">
        <authorList>
            <consortium name="RefSeq"/>
        </authorList>
    </citation>
    <scope>IDENTIFICATION</scope>
</reference>
<dbReference type="SUPFAM" id="SSF48371">
    <property type="entry name" value="ARM repeat"/>
    <property type="match status" value="1"/>
</dbReference>
<keyword evidence="3" id="KW-0159">Chromosome partition</keyword>
<feature type="region of interest" description="Disordered" evidence="4">
    <location>
        <begin position="1"/>
        <end position="97"/>
    </location>
</feature>
<evidence type="ECO:0000313" key="6">
    <source>
        <dbReference type="Proteomes" id="UP001652642"/>
    </source>
</evidence>
<keyword evidence="6" id="KW-1185">Reference proteome</keyword>
<dbReference type="InterPro" id="IPR039662">
    <property type="entry name" value="Cohesin_Scc3/SA"/>
</dbReference>
<dbReference type="PANTHER" id="PTHR11199:SF8">
    <property type="entry name" value="COHESIN SUBUNIT SA-3"/>
    <property type="match status" value="1"/>
</dbReference>
<comment type="function">
    <text evidence="3">Component of cohesin complex, a complex required for the cohesion of sister chromatids after DNA replication. The cohesin complex apparently forms a large proteinaceous ring within which sister chromatids can be trapped. At anaphase, the complex is cleaved and dissociates from chromatin, allowing sister chromatids to segregate.</text>
</comment>
<feature type="compositionally biased region" description="Low complexity" evidence="4">
    <location>
        <begin position="17"/>
        <end position="29"/>
    </location>
</feature>
<dbReference type="Proteomes" id="UP001652642">
    <property type="component" value="Chromosome 4"/>
</dbReference>
<name>A0ABM5G4Q1_9SAUR</name>
<feature type="compositionally biased region" description="Basic and acidic residues" evidence="4">
    <location>
        <begin position="1089"/>
        <end position="1102"/>
    </location>
</feature>
<sequence>MSSSSLTPQRSLRSRRAVSASSGPSSARTAAEEEEASSSSGSGSDFEGAAPVAKEGGRKRRAGPRGAPRPSPAAKRARKAAPEKKAPTAAAAAADALGRPGPDGALFEAVASGRSATQAVVDDWLGSYKKEQESGFLELFNFLVRSCGCRGVVTIEMLRGLQNSEIIQQLTESFDEESAEYPLSLSTPAWRRFQMGFCELMTVLVHRAQYGVIYDGFLMDSLIALLTGMSDSQVRAFRHTSTLAAMKLMTGLVHVALSVSMQKENCQRQYEAERAKGLSRRAPEKLEGLLEQRKEFQEKQQELESLMNAVFKGVFVHRYRDLVPEIRAICIEEMGQWIQHYSNSFLTDGYLKYIGWTLYDKQGEVRLKCLLALHGLYCSQETASRMELFTSRFKERMVSMVLDKEPQVAVEAVRLLTLILQNMGDVLTDSDCENVFPLVFASSRPIAAAAGEFLYKKLLVPTACTKIEERHQSSQVFLQSLLLFFIESEFHDHMTYLVDSLWDCAAALLKDWPVMTGLLLDELPAEGLDDQQESALVLLLVASIRQATEGYPPVGRVSGKKVLSARERKVHAEDRLRLTQHLIPLLPQLLAKFSADAEKVVPLLEAVCYLDLTLYSTGRLEKYLELLLTQLWEVVDKHTDSEVLQAASRTLHVLCCPEFAFYSRADFARSRLVDHLADKFQFKVTELLQSSFLEQEEAYSVATTLKRIAIFHSAHDLTPWRFLEPCVRLLHHRVDTGEVPTEVVVSAMTCAHFSLLWELALLHADKGPLSSEQQLSNLQEKVATFFSLCQSCLVDMDPRVQEQAFVLLSDLLLIFGPQLAQGGRQELQALMHRAEPSLQLQLAGFLMDRVFNHSQDQEGEDEMVQIEQLHQRRRLLAGFCKLIIYGVLDLSAASDVFKYYSKFYSDYGDIIKETLNRARQIDRNEWARTLLLSLQQLWTQLLMEQGPGGVDSAAFLEIRDLARRFSLLFGLHQLPNRSALVALHKTGIKFAFQDPASPSSALGLVNLPLLELLSEFSPRLLDPDKALLLAYLKKTRQVYLPSGNSKPPSWTSFLLYQRSLSSPEDTDPQPLDSEVKQRPRSAPKRRRRHLDESSEARSDKASRPSSAISHLQLPLLSSTVLRKKLPPPTFQLGQEESGSESEFVQSQPWLDSPSSRGAFHSPQQQDHDDKASLSTSTSSSPHPGLRGKPLPSAARLGRQESGSESEFVQRPQSAQAGETAMKAPETSEEEEEGLGSGPGDDGTWKKGAP</sequence>
<comment type="subunit">
    <text evidence="3">Part of the cohesin complex which is composed of a heterodimer between a SMC1 protein (SMC1A or SMC1B) and SMC3, which are attached via their hinge domain, and RAD21 which link them at their heads, and one STAG protein.</text>
</comment>
<organism evidence="6 7">
    <name type="scientific">Pogona vitticeps</name>
    <name type="common">central bearded dragon</name>
    <dbReference type="NCBI Taxonomy" id="103695"/>
    <lineage>
        <taxon>Eukaryota</taxon>
        <taxon>Metazoa</taxon>
        <taxon>Chordata</taxon>
        <taxon>Craniata</taxon>
        <taxon>Vertebrata</taxon>
        <taxon>Euteleostomi</taxon>
        <taxon>Lepidosauria</taxon>
        <taxon>Squamata</taxon>
        <taxon>Bifurcata</taxon>
        <taxon>Unidentata</taxon>
        <taxon>Episquamata</taxon>
        <taxon>Toxicofera</taxon>
        <taxon>Iguania</taxon>
        <taxon>Acrodonta</taxon>
        <taxon>Agamidae</taxon>
        <taxon>Amphibolurinae</taxon>
        <taxon>Pogona</taxon>
    </lineage>
</organism>
<dbReference type="RefSeq" id="XP_072852621.1">
    <property type="nucleotide sequence ID" value="XM_072996520.1"/>
</dbReference>
<keyword evidence="3" id="KW-0132">Cell division</keyword>
<keyword evidence="3" id="KW-0158">Chromosome</keyword>
<dbReference type="InterPro" id="IPR020839">
    <property type="entry name" value="SCD"/>
</dbReference>
<comment type="subcellular location">
    <subcellularLocation>
        <location evidence="3">Nucleus</location>
    </subcellularLocation>
    <subcellularLocation>
        <location evidence="3">Chromosome</location>
    </subcellularLocation>
    <subcellularLocation>
        <location evidence="3">Chromosome</location>
        <location evidence="3">Centromere</location>
    </subcellularLocation>
</comment>